<accession>A0A840YR45</accession>
<dbReference type="Proteomes" id="UP000527143">
    <property type="component" value="Unassembled WGS sequence"/>
</dbReference>
<dbReference type="AlphaFoldDB" id="A0A840YR45"/>
<dbReference type="RefSeq" id="WP_184089519.1">
    <property type="nucleotide sequence ID" value="NZ_JACIJF010000010.1"/>
</dbReference>
<sequence length="54" mass="6275">MDELHYYQVRADRERELAMRQPNSAARQAHLDMAAHYEQRIAASNVPAQTPLPR</sequence>
<organism evidence="1 2">
    <name type="scientific">Sphingomonas xinjiangensis</name>
    <dbReference type="NCBI Taxonomy" id="643568"/>
    <lineage>
        <taxon>Bacteria</taxon>
        <taxon>Pseudomonadati</taxon>
        <taxon>Pseudomonadota</taxon>
        <taxon>Alphaproteobacteria</taxon>
        <taxon>Sphingomonadales</taxon>
        <taxon>Sphingomonadaceae</taxon>
        <taxon>Sphingomonas</taxon>
    </lineage>
</organism>
<protein>
    <submittedName>
        <fullName evidence="1">Uncharacterized protein</fullName>
    </submittedName>
</protein>
<evidence type="ECO:0000313" key="1">
    <source>
        <dbReference type="EMBL" id="MBB5711901.1"/>
    </source>
</evidence>
<proteinExistence type="predicted"/>
<evidence type="ECO:0000313" key="2">
    <source>
        <dbReference type="Proteomes" id="UP000527143"/>
    </source>
</evidence>
<comment type="caution">
    <text evidence="1">The sequence shown here is derived from an EMBL/GenBank/DDBJ whole genome shotgun (WGS) entry which is preliminary data.</text>
</comment>
<dbReference type="EMBL" id="JACIJF010000010">
    <property type="protein sequence ID" value="MBB5711901.1"/>
    <property type="molecule type" value="Genomic_DNA"/>
</dbReference>
<keyword evidence="2" id="KW-1185">Reference proteome</keyword>
<reference evidence="1 2" key="1">
    <citation type="submission" date="2020-08" db="EMBL/GenBank/DDBJ databases">
        <title>Genomic Encyclopedia of Type Strains, Phase IV (KMG-IV): sequencing the most valuable type-strain genomes for metagenomic binning, comparative biology and taxonomic classification.</title>
        <authorList>
            <person name="Goeker M."/>
        </authorList>
    </citation>
    <scope>NUCLEOTIDE SEQUENCE [LARGE SCALE GENOMIC DNA]</scope>
    <source>
        <strain evidence="1 2">DSM 26736</strain>
    </source>
</reference>
<gene>
    <name evidence="1" type="ORF">FHT02_003153</name>
</gene>
<name>A0A840YR45_9SPHN</name>